<dbReference type="EMBL" id="JAAGOX010000046">
    <property type="protein sequence ID" value="NDW46998.1"/>
    <property type="molecule type" value="Genomic_DNA"/>
</dbReference>
<dbReference type="Gene3D" id="2.60.40.2700">
    <property type="match status" value="3"/>
</dbReference>
<evidence type="ECO:0000313" key="1">
    <source>
        <dbReference type="EMBL" id="NDW46998.1"/>
    </source>
</evidence>
<reference evidence="1" key="1">
    <citation type="submission" date="2020-02" db="EMBL/GenBank/DDBJ databases">
        <title>Delineation of the pyrene-degrading pathway in Roseobacter clade bacteria by genomic analysis.</title>
        <authorList>
            <person name="Zhou H."/>
            <person name="Wang H."/>
        </authorList>
    </citation>
    <scope>NUCLEOTIDE SEQUENCE</scope>
    <source>
        <strain evidence="1">PrR005</strain>
    </source>
</reference>
<accession>A0A6B2NU97</accession>
<dbReference type="PANTHER" id="PTHR31149:SF11">
    <property type="entry name" value="187-KDA MICROTUBULE-ASSOCIATED PROTEIN AIR9"/>
    <property type="match status" value="1"/>
</dbReference>
<dbReference type="PANTHER" id="PTHR31149">
    <property type="entry name" value="EXPRESSED PROTEIN"/>
    <property type="match status" value="1"/>
</dbReference>
<dbReference type="AlphaFoldDB" id="A0A6B2NU97"/>
<sequence>MSILDNLRPSGEVLVSGDLIQGATLTADTSTLADADGLGTLSFQWQRDGAAIPSATGASHPLSQADVGAAISVVVSYTDGQGAAESVTSAATSSVSNVNDAPSGAVAISGTARQGETLTADATGVSDVDGIDATTVAYQWLRGDTAISGATASTYELTQDDVGAAISVRYSYTDNFGTNESVTSAATSSVSNVNDAPSGAVAISGTARQGETLTADATGVSDVDGIDATTVAYQWLRGDTAISGATASTYELTQDDVGAAISVRYSYTDNFGTNESVTSAATSSV</sequence>
<feature type="non-terminal residue" evidence="1">
    <location>
        <position position="285"/>
    </location>
</feature>
<protein>
    <submittedName>
        <fullName evidence="1">Hemolysin</fullName>
    </submittedName>
</protein>
<proteinExistence type="predicted"/>
<dbReference type="RefSeq" id="WP_203583167.1">
    <property type="nucleotide sequence ID" value="NZ_JAAGOX010000046.1"/>
</dbReference>
<organism evidence="1">
    <name type="scientific">Ruegeria sp. PrR005</name>
    <dbReference type="NCBI Taxonomy" id="2706882"/>
    <lineage>
        <taxon>Bacteria</taxon>
        <taxon>Pseudomonadati</taxon>
        <taxon>Pseudomonadota</taxon>
        <taxon>Alphaproteobacteria</taxon>
        <taxon>Rhodobacterales</taxon>
        <taxon>Roseobacteraceae</taxon>
        <taxon>Ruegeria</taxon>
    </lineage>
</organism>
<name>A0A6B2NU97_9RHOB</name>
<gene>
    <name evidence="1" type="ORF">G0P99_18785</name>
</gene>
<comment type="caution">
    <text evidence="1">The sequence shown here is derived from an EMBL/GenBank/DDBJ whole genome shotgun (WGS) entry which is preliminary data.</text>
</comment>